<evidence type="ECO:0000313" key="1">
    <source>
        <dbReference type="EMBL" id="PFH58951.1"/>
    </source>
</evidence>
<accession>A0A2A9PD57</accession>
<evidence type="ECO:0000313" key="2">
    <source>
        <dbReference type="Proteomes" id="UP000037136"/>
    </source>
</evidence>
<gene>
    <name evidence="1" type="ORF">XA68_13017</name>
</gene>
<reference evidence="1 2" key="1">
    <citation type="journal article" date="2015" name="BMC Genomics">
        <title>Gene expression during zombie ant biting behavior reflects the complexity underlying fungal parasitic behavioral manipulation.</title>
        <authorList>
            <person name="de Bekker C."/>
            <person name="Ohm R.A."/>
            <person name="Loreto R.G."/>
            <person name="Sebastian A."/>
            <person name="Albert I."/>
            <person name="Merrow M."/>
            <person name="Brachmann A."/>
            <person name="Hughes D.P."/>
        </authorList>
    </citation>
    <scope>NUCLEOTIDE SEQUENCE [LARGE SCALE GENOMIC DNA]</scope>
    <source>
        <strain evidence="1 2">SC16a</strain>
    </source>
</reference>
<comment type="caution">
    <text evidence="1">The sequence shown here is derived from an EMBL/GenBank/DDBJ whole genome shotgun (WGS) entry which is preliminary data.</text>
</comment>
<organism evidence="1 2">
    <name type="scientific">Ophiocordyceps unilateralis</name>
    <name type="common">Zombie-ant fungus</name>
    <name type="synonym">Torrubia unilateralis</name>
    <dbReference type="NCBI Taxonomy" id="268505"/>
    <lineage>
        <taxon>Eukaryota</taxon>
        <taxon>Fungi</taxon>
        <taxon>Dikarya</taxon>
        <taxon>Ascomycota</taxon>
        <taxon>Pezizomycotina</taxon>
        <taxon>Sordariomycetes</taxon>
        <taxon>Hypocreomycetidae</taxon>
        <taxon>Hypocreales</taxon>
        <taxon>Ophiocordycipitaceae</taxon>
        <taxon>Ophiocordyceps</taxon>
    </lineage>
</organism>
<reference evidence="1 2" key="2">
    <citation type="journal article" date="2017" name="Sci. Rep.">
        <title>Ant-infecting Ophiocordyceps genomes reveal a high diversity of potential behavioral manipulation genes and a possible major role for enterotoxins.</title>
        <authorList>
            <person name="de Bekker C."/>
            <person name="Ohm R.A."/>
            <person name="Evans H.C."/>
            <person name="Brachmann A."/>
            <person name="Hughes D.P."/>
        </authorList>
    </citation>
    <scope>NUCLEOTIDE SEQUENCE [LARGE SCALE GENOMIC DNA]</scope>
    <source>
        <strain evidence="1 2">SC16a</strain>
    </source>
</reference>
<dbReference type="AlphaFoldDB" id="A0A2A9PD57"/>
<proteinExistence type="predicted"/>
<name>A0A2A9PD57_OPHUN</name>
<dbReference type="EMBL" id="LAZP02000240">
    <property type="protein sequence ID" value="PFH58951.1"/>
    <property type="molecule type" value="Genomic_DNA"/>
</dbReference>
<keyword evidence="2" id="KW-1185">Reference proteome</keyword>
<protein>
    <submittedName>
        <fullName evidence="1">Uncharacterized protein</fullName>
    </submittedName>
</protein>
<sequence length="85" mass="9305">MALRSVGWGCGACSLCDPRIEVRWDHDKFSKSICNTVRNVGLGAKDVSRPAGIPVSVRRLINKFTSVDHIRVVFCSHATVDHSPA</sequence>
<dbReference type="Proteomes" id="UP000037136">
    <property type="component" value="Unassembled WGS sequence"/>
</dbReference>